<protein>
    <submittedName>
        <fullName evidence="4">Putative hydrolase</fullName>
    </submittedName>
</protein>
<dbReference type="PANTHER" id="PTHR30404">
    <property type="entry name" value="N-ACETYLMURAMOYL-L-ALANINE AMIDASE"/>
    <property type="match status" value="1"/>
</dbReference>
<evidence type="ECO:0000256" key="2">
    <source>
        <dbReference type="SAM" id="SignalP"/>
    </source>
</evidence>
<reference evidence="4 5" key="1">
    <citation type="journal article" date="2014" name="Genome Announc.">
        <title>Draft Genome Sequence of Propane- and Butane-Oxidizing Actinobacterium Rhodococcus ruber IEGM 231.</title>
        <authorList>
            <person name="Ivshina I.B."/>
            <person name="Kuyukina M.S."/>
            <person name="Krivoruchko A.V."/>
            <person name="Barbe V."/>
            <person name="Fischer C."/>
        </authorList>
    </citation>
    <scope>NUCLEOTIDE SEQUENCE [LARGE SCALE GENOMIC DNA]</scope>
</reference>
<name>A0A098BQA5_9NOCA</name>
<organism evidence="4 5">
    <name type="scientific">Rhodococcus ruber</name>
    <dbReference type="NCBI Taxonomy" id="1830"/>
    <lineage>
        <taxon>Bacteria</taxon>
        <taxon>Bacillati</taxon>
        <taxon>Actinomycetota</taxon>
        <taxon>Actinomycetes</taxon>
        <taxon>Mycobacteriales</taxon>
        <taxon>Nocardiaceae</taxon>
        <taxon>Rhodococcus</taxon>
    </lineage>
</organism>
<dbReference type="Gene3D" id="3.40.630.40">
    <property type="entry name" value="Zn-dependent exopeptidases"/>
    <property type="match status" value="1"/>
</dbReference>
<proteinExistence type="predicted"/>
<dbReference type="SMART" id="SM00646">
    <property type="entry name" value="Ami_3"/>
    <property type="match status" value="1"/>
</dbReference>
<feature type="domain" description="MurNAc-LAA" evidence="3">
    <location>
        <begin position="121"/>
        <end position="242"/>
    </location>
</feature>
<dbReference type="CDD" id="cd02696">
    <property type="entry name" value="MurNAc-LAA"/>
    <property type="match status" value="1"/>
</dbReference>
<evidence type="ECO:0000259" key="3">
    <source>
        <dbReference type="SMART" id="SM00646"/>
    </source>
</evidence>
<keyword evidence="2" id="KW-0732">Signal</keyword>
<dbReference type="InterPro" id="IPR002508">
    <property type="entry name" value="MurNAc-LAA_cat"/>
</dbReference>
<dbReference type="NCBIfam" id="NF038140">
    <property type="entry name" value="amidase_Rv3717"/>
    <property type="match status" value="1"/>
</dbReference>
<feature type="chain" id="PRO_5001938591" evidence="2">
    <location>
        <begin position="32"/>
        <end position="252"/>
    </location>
</feature>
<dbReference type="EMBL" id="CCSD01000085">
    <property type="protein sequence ID" value="CDZ90405.1"/>
    <property type="molecule type" value="Genomic_DNA"/>
</dbReference>
<dbReference type="Proteomes" id="UP000042997">
    <property type="component" value="Unassembled WGS sequence"/>
</dbReference>
<keyword evidence="1 4" id="KW-0378">Hydrolase</keyword>
<dbReference type="SUPFAM" id="SSF53187">
    <property type="entry name" value="Zn-dependent exopeptidases"/>
    <property type="match status" value="1"/>
</dbReference>
<evidence type="ECO:0000313" key="4">
    <source>
        <dbReference type="EMBL" id="CDZ90405.1"/>
    </source>
</evidence>
<dbReference type="GO" id="GO:0009253">
    <property type="term" value="P:peptidoglycan catabolic process"/>
    <property type="evidence" value="ECO:0007669"/>
    <property type="project" value="InterPro"/>
</dbReference>
<dbReference type="AlphaFoldDB" id="A0A098BQA5"/>
<dbReference type="Pfam" id="PF01520">
    <property type="entry name" value="Amidase_3"/>
    <property type="match status" value="1"/>
</dbReference>
<gene>
    <name evidence="4" type="ORF">RHRU231_710083</name>
</gene>
<feature type="signal peptide" evidence="2">
    <location>
        <begin position="1"/>
        <end position="31"/>
    </location>
</feature>
<dbReference type="GO" id="GO:0008745">
    <property type="term" value="F:N-acetylmuramoyl-L-alanine amidase activity"/>
    <property type="evidence" value="ECO:0007669"/>
    <property type="project" value="InterPro"/>
</dbReference>
<dbReference type="eggNOG" id="COG0860">
    <property type="taxonomic scope" value="Bacteria"/>
</dbReference>
<dbReference type="GO" id="GO:0030288">
    <property type="term" value="C:outer membrane-bounded periplasmic space"/>
    <property type="evidence" value="ECO:0007669"/>
    <property type="project" value="TreeGrafter"/>
</dbReference>
<dbReference type="OrthoDB" id="3268878at2"/>
<sequence length="252" mass="25834">MRVRGLSRRITVAATCVLALSLPGVPATATADLPLTGRTVFLDPGHNGTNDASITAQVPTGRGGTKNCQTTGTSTDSGYAEHTFNWDVAMLVRAELEELGAHVLLSRPDDASVAACVDRRAEEANASGADVVVSLHADGGPADGRGFHVNYSAPPLDEVQAGPSVALAVAVRDALVDAGLTPSTYLGTDGLLGRDDLAGLNLARRPSVLVELGNMRNATDAATMTHPDGRQRYATAVVAGIVAFAGDPADAL</sequence>
<accession>A0A098BQA5</accession>
<dbReference type="PANTHER" id="PTHR30404:SF0">
    <property type="entry name" value="N-ACETYLMURAMOYL-L-ALANINE AMIDASE AMIC"/>
    <property type="match status" value="1"/>
</dbReference>
<evidence type="ECO:0000256" key="1">
    <source>
        <dbReference type="ARBA" id="ARBA00022801"/>
    </source>
</evidence>
<evidence type="ECO:0000313" key="5">
    <source>
        <dbReference type="Proteomes" id="UP000042997"/>
    </source>
</evidence>
<dbReference type="InterPro" id="IPR050695">
    <property type="entry name" value="N-acetylmuramoyl_amidase_3"/>
</dbReference>
<dbReference type="RefSeq" id="WP_082061326.1">
    <property type="nucleotide sequence ID" value="NZ_JAJNCM010000011.1"/>
</dbReference>